<dbReference type="STRING" id="595494.Tola_1958"/>
<reference evidence="3" key="1">
    <citation type="submission" date="2009-05" db="EMBL/GenBank/DDBJ databases">
        <title>Complete sequence of Tolumonas auensis DSM 9187.</title>
        <authorList>
            <consortium name="US DOE Joint Genome Institute"/>
            <person name="Lucas S."/>
            <person name="Copeland A."/>
            <person name="Lapidus A."/>
            <person name="Glavina del Rio T."/>
            <person name="Tice H."/>
            <person name="Bruce D."/>
            <person name="Goodwin L."/>
            <person name="Pitluck S."/>
            <person name="Chertkov O."/>
            <person name="Brettin T."/>
            <person name="Detter J.C."/>
            <person name="Han C."/>
            <person name="Larimer F."/>
            <person name="Land M."/>
            <person name="Hauser L."/>
            <person name="Kyrpides N."/>
            <person name="Mikhailova N."/>
            <person name="Spring S."/>
            <person name="Beller H."/>
        </authorList>
    </citation>
    <scope>NUCLEOTIDE SEQUENCE [LARGE SCALE GENOMIC DNA]</scope>
    <source>
        <strain evidence="3">DSM 9187 / TA4</strain>
    </source>
</reference>
<dbReference type="AlphaFoldDB" id="C4L7E1"/>
<dbReference type="PANTHER" id="PTHR46310:SF7">
    <property type="entry name" value="AMIDASE 1"/>
    <property type="match status" value="1"/>
</dbReference>
<dbReference type="InterPro" id="IPR020556">
    <property type="entry name" value="Amidase_CS"/>
</dbReference>
<evidence type="ECO:0000259" key="1">
    <source>
        <dbReference type="Pfam" id="PF01425"/>
    </source>
</evidence>
<evidence type="ECO:0000313" key="3">
    <source>
        <dbReference type="Proteomes" id="UP000009073"/>
    </source>
</evidence>
<dbReference type="SUPFAM" id="SSF75304">
    <property type="entry name" value="Amidase signature (AS) enzymes"/>
    <property type="match status" value="1"/>
</dbReference>
<dbReference type="NCBIfam" id="NF006169">
    <property type="entry name" value="PRK08310.1"/>
    <property type="match status" value="1"/>
</dbReference>
<dbReference type="PROSITE" id="PS00571">
    <property type="entry name" value="AMIDASES"/>
    <property type="match status" value="1"/>
</dbReference>
<protein>
    <submittedName>
        <fullName evidence="2">Amidase</fullName>
    </submittedName>
</protein>
<feature type="domain" description="Amidase" evidence="1">
    <location>
        <begin position="21"/>
        <end position="195"/>
    </location>
</feature>
<proteinExistence type="predicted"/>
<dbReference type="KEGG" id="tau:Tola_1958"/>
<dbReference type="Gene3D" id="3.90.1300.10">
    <property type="entry name" value="Amidase signature (AS) domain"/>
    <property type="match status" value="1"/>
</dbReference>
<sequence>MNLTDFSVYCPHGPHNFRVATEGPLSDLRLVYKDLYHVAGYPTGAGNPTWLNTHEPAAATSPVLLKLMNAGMQIIGRVQTDELAYSLNGCNIHYGTPVNPAAPDRLPGGSSSGSAVAVARGDADVGLGTDTGGSIRVPACYNGLFGIRPTHGRLSSEHMVPLAPRFDTPGWLCRDAATLERVGAQLFGATPVKTERVDLLWATSLFDLLPEDLCTAIVPIKQQLAACVASLHEWDFAPARLSELNNTFRTLQGREVARTHSAWVSQHPDAFAADIAERFQWASQLTAEDEALAEETCQQWKAEIIARLETACLVIPTTPDLAPLRSASDADLADFRMKLLGLTALAGLAGLPQVHLPLVKVAGVPFGFSIIGKPGSDMQLLALVRLFSDVIGEEKPDEAK</sequence>
<dbReference type="Proteomes" id="UP000009073">
    <property type="component" value="Chromosome"/>
</dbReference>
<evidence type="ECO:0000313" key="2">
    <source>
        <dbReference type="EMBL" id="ACQ93557.1"/>
    </source>
</evidence>
<name>C4L7E1_TOLAT</name>
<dbReference type="PANTHER" id="PTHR46310">
    <property type="entry name" value="AMIDASE 1"/>
    <property type="match status" value="1"/>
</dbReference>
<dbReference type="RefSeq" id="WP_015879025.1">
    <property type="nucleotide sequence ID" value="NC_012691.1"/>
</dbReference>
<gene>
    <name evidence="2" type="ordered locus">Tola_1958</name>
</gene>
<organism evidence="2 3">
    <name type="scientific">Tolumonas auensis (strain DSM 9187 / NBRC 110442 / TA 4)</name>
    <dbReference type="NCBI Taxonomy" id="595494"/>
    <lineage>
        <taxon>Bacteria</taxon>
        <taxon>Pseudomonadati</taxon>
        <taxon>Pseudomonadota</taxon>
        <taxon>Gammaproteobacteria</taxon>
        <taxon>Aeromonadales</taxon>
        <taxon>Aeromonadaceae</taxon>
        <taxon>Tolumonas</taxon>
    </lineage>
</organism>
<dbReference type="EMBL" id="CP001616">
    <property type="protein sequence ID" value="ACQ93557.1"/>
    <property type="molecule type" value="Genomic_DNA"/>
</dbReference>
<dbReference type="OrthoDB" id="9811471at2"/>
<dbReference type="Pfam" id="PF01425">
    <property type="entry name" value="Amidase"/>
    <property type="match status" value="1"/>
</dbReference>
<dbReference type="InterPro" id="IPR023631">
    <property type="entry name" value="Amidase_dom"/>
</dbReference>
<dbReference type="InterPro" id="IPR036928">
    <property type="entry name" value="AS_sf"/>
</dbReference>
<dbReference type="eggNOG" id="COG0154">
    <property type="taxonomic scope" value="Bacteria"/>
</dbReference>
<reference evidence="2 3" key="2">
    <citation type="journal article" date="2011" name="Stand. Genomic Sci.">
        <title>Complete genome sequence of Tolumonas auensis type strain (TA 4).</title>
        <authorList>
            <person name="Chertkov O."/>
            <person name="Copeland A."/>
            <person name="Lucas S."/>
            <person name="Lapidus A."/>
            <person name="Berry K.W."/>
            <person name="Detter J.C."/>
            <person name="Del Rio T.G."/>
            <person name="Hammon N."/>
            <person name="Dalin E."/>
            <person name="Tice H."/>
            <person name="Pitluck S."/>
            <person name="Richardson P."/>
            <person name="Bruce D."/>
            <person name="Goodwin L."/>
            <person name="Han C."/>
            <person name="Tapia R."/>
            <person name="Saunders E."/>
            <person name="Schmutz J."/>
            <person name="Brettin T."/>
            <person name="Larimer F."/>
            <person name="Land M."/>
            <person name="Hauser L."/>
            <person name="Spring S."/>
            <person name="Rohde M."/>
            <person name="Kyrpides N.C."/>
            <person name="Ivanova N."/>
            <person name="Goker M."/>
            <person name="Beller H.R."/>
            <person name="Klenk H.P."/>
            <person name="Woyke T."/>
        </authorList>
    </citation>
    <scope>NUCLEOTIDE SEQUENCE [LARGE SCALE GENOMIC DNA]</scope>
    <source>
        <strain evidence="3">DSM 9187 / TA4</strain>
    </source>
</reference>
<keyword evidence="3" id="KW-1185">Reference proteome</keyword>
<dbReference type="HOGENOM" id="CLU_009600_0_3_6"/>
<accession>C4L7E1</accession>